<protein>
    <submittedName>
        <fullName evidence="3">FecR family protein</fullName>
    </submittedName>
</protein>
<evidence type="ECO:0000259" key="2">
    <source>
        <dbReference type="Pfam" id="PF16344"/>
    </source>
</evidence>
<evidence type="ECO:0000259" key="1">
    <source>
        <dbReference type="Pfam" id="PF04773"/>
    </source>
</evidence>
<dbReference type="Pfam" id="PF04773">
    <property type="entry name" value="FecR"/>
    <property type="match status" value="1"/>
</dbReference>
<dbReference type="Pfam" id="PF16344">
    <property type="entry name" value="FecR_C"/>
    <property type="match status" value="1"/>
</dbReference>
<dbReference type="Proteomes" id="UP000219048">
    <property type="component" value="Unassembled WGS sequence"/>
</dbReference>
<proteinExistence type="predicted"/>
<keyword evidence="4" id="KW-1185">Reference proteome</keyword>
<reference evidence="4" key="1">
    <citation type="submission" date="2017-09" db="EMBL/GenBank/DDBJ databases">
        <authorList>
            <person name="Varghese N."/>
            <person name="Submissions S."/>
        </authorList>
    </citation>
    <scope>NUCLEOTIDE SEQUENCE [LARGE SCALE GENOMIC DNA]</scope>
    <source>
        <strain evidence="4">DSM 25885</strain>
    </source>
</reference>
<dbReference type="AlphaFoldDB" id="A0A285MG34"/>
<evidence type="ECO:0000313" key="4">
    <source>
        <dbReference type="Proteomes" id="UP000219048"/>
    </source>
</evidence>
<feature type="domain" description="Protein FecR C-terminal" evidence="2">
    <location>
        <begin position="234"/>
        <end position="299"/>
    </location>
</feature>
<gene>
    <name evidence="3" type="ORF">SAMN06265377_1106</name>
</gene>
<dbReference type="RefSeq" id="WP_133067207.1">
    <property type="nucleotide sequence ID" value="NZ_OBEH01000001.1"/>
</dbReference>
<organism evidence="3 4">
    <name type="scientific">Flagellimonas pacifica</name>
    <dbReference type="NCBI Taxonomy" id="1247520"/>
    <lineage>
        <taxon>Bacteria</taxon>
        <taxon>Pseudomonadati</taxon>
        <taxon>Bacteroidota</taxon>
        <taxon>Flavobacteriia</taxon>
        <taxon>Flavobacteriales</taxon>
        <taxon>Flavobacteriaceae</taxon>
        <taxon>Flagellimonas</taxon>
    </lineage>
</organism>
<dbReference type="InterPro" id="IPR012373">
    <property type="entry name" value="Ferrdict_sens_TM"/>
</dbReference>
<dbReference type="InterPro" id="IPR006860">
    <property type="entry name" value="FecR"/>
</dbReference>
<dbReference type="EMBL" id="OBEH01000001">
    <property type="protein sequence ID" value="SNY95437.1"/>
    <property type="molecule type" value="Genomic_DNA"/>
</dbReference>
<evidence type="ECO:0000313" key="3">
    <source>
        <dbReference type="EMBL" id="SNY95437.1"/>
    </source>
</evidence>
<feature type="domain" description="FecR protein" evidence="1">
    <location>
        <begin position="101"/>
        <end position="193"/>
    </location>
</feature>
<dbReference type="OrthoDB" id="1097347at2"/>
<dbReference type="GO" id="GO:0016989">
    <property type="term" value="F:sigma factor antagonist activity"/>
    <property type="evidence" value="ECO:0007669"/>
    <property type="project" value="TreeGrafter"/>
</dbReference>
<dbReference type="PIRSF" id="PIRSF018266">
    <property type="entry name" value="FecR"/>
    <property type="match status" value="1"/>
</dbReference>
<dbReference type="PANTHER" id="PTHR30273">
    <property type="entry name" value="PERIPLASMIC SIGNAL SENSOR AND SIGMA FACTOR ACTIVATOR FECR-RELATED"/>
    <property type="match status" value="1"/>
</dbReference>
<sequence>MEEFKNIDDFLAKWASGELSDDQKKSFEQSEEYTYYKAILEGTEVLDVPHYNKEGLYQKVQAQKEKEGKVISLVPKWVYTTAAAVAVLFFGYIWPTNSATEYSTGYGEQLTAHLPDNSEVIINSNSTLSFHKKDWKNGNRNVDLNGEAFFNVEKGSNFTVETTNGRVTVMGTEFTVSSEDNFFQVVCYEGKVRVSLKDLSQTLLQGDAFRIHKGTVENWKMNNVEPTWIQGESNFTNAPLSQVVKALENQFDITINTENVDTDIRFTGSFTHGDMKIALQIVFESMDITYTFTDKNTVILVVK</sequence>
<dbReference type="Gene3D" id="3.55.50.30">
    <property type="match status" value="1"/>
</dbReference>
<dbReference type="PANTHER" id="PTHR30273:SF2">
    <property type="entry name" value="PROTEIN FECR"/>
    <property type="match status" value="1"/>
</dbReference>
<dbReference type="InterPro" id="IPR032508">
    <property type="entry name" value="FecR_C"/>
</dbReference>
<accession>A0A285MG34</accession>
<name>A0A285MG34_9FLAO</name>
<dbReference type="Gene3D" id="2.60.120.1440">
    <property type="match status" value="1"/>
</dbReference>